<dbReference type="Pfam" id="PF26113">
    <property type="entry name" value="GH16_XgeA"/>
    <property type="match status" value="1"/>
</dbReference>
<keyword evidence="5" id="KW-0326">Glycosidase</keyword>
<feature type="region of interest" description="Disordered" evidence="6">
    <location>
        <begin position="323"/>
        <end position="364"/>
    </location>
</feature>
<evidence type="ECO:0000259" key="8">
    <source>
        <dbReference type="PROSITE" id="PS51762"/>
    </source>
</evidence>
<accession>W9YLP1</accession>
<comment type="caution">
    <text evidence="9">The sequence shown here is derived from an EMBL/GenBank/DDBJ whole genome shotgun (WGS) entry which is preliminary data.</text>
</comment>
<evidence type="ECO:0000256" key="1">
    <source>
        <dbReference type="ARBA" id="ARBA00000124"/>
    </source>
</evidence>
<dbReference type="FunFam" id="2.60.120.200:FF:000114">
    <property type="entry name" value="Probable endo-1,3(4)-beta-glucanase NFIA_089530"/>
    <property type="match status" value="1"/>
</dbReference>
<name>W9YLP1_9EURO</name>
<evidence type="ECO:0000256" key="6">
    <source>
        <dbReference type="SAM" id="MobiDB-lite"/>
    </source>
</evidence>
<dbReference type="GO" id="GO:0009251">
    <property type="term" value="P:glucan catabolic process"/>
    <property type="evidence" value="ECO:0007669"/>
    <property type="project" value="TreeGrafter"/>
</dbReference>
<dbReference type="RefSeq" id="XP_007720952.1">
    <property type="nucleotide sequence ID" value="XM_007722762.1"/>
</dbReference>
<keyword evidence="10" id="KW-1185">Reference proteome</keyword>
<evidence type="ECO:0000256" key="5">
    <source>
        <dbReference type="ARBA" id="ARBA00023295"/>
    </source>
</evidence>
<dbReference type="InterPro" id="IPR050546">
    <property type="entry name" value="Glycosyl_Hydrlase_16"/>
</dbReference>
<evidence type="ECO:0000256" key="7">
    <source>
        <dbReference type="SAM" id="SignalP"/>
    </source>
</evidence>
<protein>
    <recommendedName>
        <fullName evidence="3">endo-1,3(4)-beta-glucanase</fullName>
        <ecNumber evidence="3">3.2.1.6</ecNumber>
    </recommendedName>
</protein>
<feature type="compositionally biased region" description="Pro residues" evidence="6">
    <location>
        <begin position="332"/>
        <end position="349"/>
    </location>
</feature>
<dbReference type="Proteomes" id="UP000019484">
    <property type="component" value="Unassembled WGS sequence"/>
</dbReference>
<dbReference type="OrthoDB" id="192832at2759"/>
<feature type="chain" id="PRO_5004932835" description="endo-1,3(4)-beta-glucanase" evidence="7">
    <location>
        <begin position="21"/>
        <end position="364"/>
    </location>
</feature>
<sequence>MLHNKLLLLLAGLFFQTTFAAYQLQQDYSGDAFWQGFDFFTDADPTDGLVQFKSLEEANSTGLAGFIEGENASFAIYMGVDTEEVAPQGRASVRVSSTQTFQHALVIADIVHMPGGVCGTWPAFWMVGTDWPSNGEIDIVEGVNTQATNSMTLHTGAGAVVSNGTDFLGELVTPNCDVNAPDQPMNAGCSIGDVSNLTFGNEFNAAGGGVFATEWTSDFIKIWFFPRGSFPDDIVSSTPVPTESWGTPNSIFQGSFNIDDHFKNLQIVFDTTFCGQWAGEVWNTSSCATRAPTCEEYVANNPGDFAEAYWAINTLQVFQDNTEQDGTNAPRKPQPPPGRSPDARPPPPEQLRARSGAPVWPIFL</sequence>
<gene>
    <name evidence="9" type="ORF">A1O1_01850</name>
</gene>
<keyword evidence="7" id="KW-0732">Signal</keyword>
<dbReference type="SUPFAM" id="SSF49899">
    <property type="entry name" value="Concanavalin A-like lectins/glucanases"/>
    <property type="match status" value="1"/>
</dbReference>
<dbReference type="GeneID" id="19156751"/>
<reference evidence="9 10" key="1">
    <citation type="submission" date="2013-03" db="EMBL/GenBank/DDBJ databases">
        <title>The Genome Sequence of Capronia coronata CBS 617.96.</title>
        <authorList>
            <consortium name="The Broad Institute Genomics Platform"/>
            <person name="Cuomo C."/>
            <person name="de Hoog S."/>
            <person name="Gorbushina A."/>
            <person name="Walker B."/>
            <person name="Young S.K."/>
            <person name="Zeng Q."/>
            <person name="Gargeya S."/>
            <person name="Fitzgerald M."/>
            <person name="Haas B."/>
            <person name="Abouelleil A."/>
            <person name="Allen A.W."/>
            <person name="Alvarado L."/>
            <person name="Arachchi H.M."/>
            <person name="Berlin A.M."/>
            <person name="Chapman S.B."/>
            <person name="Gainer-Dewar J."/>
            <person name="Goldberg J."/>
            <person name="Griggs A."/>
            <person name="Gujja S."/>
            <person name="Hansen M."/>
            <person name="Howarth C."/>
            <person name="Imamovic A."/>
            <person name="Ireland A."/>
            <person name="Larimer J."/>
            <person name="McCowan C."/>
            <person name="Murphy C."/>
            <person name="Pearson M."/>
            <person name="Poon T.W."/>
            <person name="Priest M."/>
            <person name="Roberts A."/>
            <person name="Saif S."/>
            <person name="Shea T."/>
            <person name="Sisk P."/>
            <person name="Sykes S."/>
            <person name="Wortman J."/>
            <person name="Nusbaum C."/>
            <person name="Birren B."/>
        </authorList>
    </citation>
    <scope>NUCLEOTIDE SEQUENCE [LARGE SCALE GENOMIC DNA]</scope>
    <source>
        <strain evidence="9 10">CBS 617.96</strain>
    </source>
</reference>
<keyword evidence="4" id="KW-0378">Hydrolase</keyword>
<dbReference type="CDD" id="cd02181">
    <property type="entry name" value="GH16_fungal_Lam16A_glucanase"/>
    <property type="match status" value="1"/>
</dbReference>
<evidence type="ECO:0000256" key="4">
    <source>
        <dbReference type="ARBA" id="ARBA00022801"/>
    </source>
</evidence>
<dbReference type="AlphaFoldDB" id="W9YLP1"/>
<feature type="domain" description="GH16" evidence="8">
    <location>
        <begin position="17"/>
        <end position="286"/>
    </location>
</feature>
<dbReference type="STRING" id="1182541.W9YLP1"/>
<dbReference type="PROSITE" id="PS51762">
    <property type="entry name" value="GH16_2"/>
    <property type="match status" value="1"/>
</dbReference>
<dbReference type="HOGENOM" id="CLU_016972_0_1_1"/>
<evidence type="ECO:0000256" key="3">
    <source>
        <dbReference type="ARBA" id="ARBA00012599"/>
    </source>
</evidence>
<organism evidence="9 10">
    <name type="scientific">Capronia coronata CBS 617.96</name>
    <dbReference type="NCBI Taxonomy" id="1182541"/>
    <lineage>
        <taxon>Eukaryota</taxon>
        <taxon>Fungi</taxon>
        <taxon>Dikarya</taxon>
        <taxon>Ascomycota</taxon>
        <taxon>Pezizomycotina</taxon>
        <taxon>Eurotiomycetes</taxon>
        <taxon>Chaetothyriomycetidae</taxon>
        <taxon>Chaetothyriales</taxon>
        <taxon>Herpotrichiellaceae</taxon>
        <taxon>Capronia</taxon>
    </lineage>
</organism>
<dbReference type="InterPro" id="IPR013320">
    <property type="entry name" value="ConA-like_dom_sf"/>
</dbReference>
<dbReference type="PANTHER" id="PTHR10963">
    <property type="entry name" value="GLYCOSYL HYDROLASE-RELATED"/>
    <property type="match status" value="1"/>
</dbReference>
<dbReference type="Gene3D" id="2.60.120.200">
    <property type="match status" value="1"/>
</dbReference>
<evidence type="ECO:0000313" key="10">
    <source>
        <dbReference type="Proteomes" id="UP000019484"/>
    </source>
</evidence>
<dbReference type="GO" id="GO:0052861">
    <property type="term" value="F:endo-1,3(4)-beta-glucanase activity"/>
    <property type="evidence" value="ECO:0007669"/>
    <property type="project" value="UniProtKB-EC"/>
</dbReference>
<proteinExistence type="inferred from homology"/>
<dbReference type="EC" id="3.2.1.6" evidence="3"/>
<dbReference type="InterPro" id="IPR000757">
    <property type="entry name" value="Beta-glucanase-like"/>
</dbReference>
<dbReference type="PANTHER" id="PTHR10963:SF24">
    <property type="entry name" value="GLYCOSIDASE C21B10.07-RELATED"/>
    <property type="match status" value="1"/>
</dbReference>
<comment type="catalytic activity">
    <reaction evidence="1">
        <text>Endohydrolysis of (1-&gt;3)- or (1-&gt;4)-linkages in beta-D-glucans when the glucose residue whose reducing group is involved in the linkage to be hydrolyzed is itself substituted at C-3.</text>
        <dbReference type="EC" id="3.2.1.6"/>
    </reaction>
</comment>
<dbReference type="EMBL" id="AMWN01000002">
    <property type="protein sequence ID" value="EXJ93458.1"/>
    <property type="molecule type" value="Genomic_DNA"/>
</dbReference>
<dbReference type="eggNOG" id="ENOG502QUM3">
    <property type="taxonomic scope" value="Eukaryota"/>
</dbReference>
<evidence type="ECO:0000256" key="2">
    <source>
        <dbReference type="ARBA" id="ARBA00006865"/>
    </source>
</evidence>
<feature type="signal peptide" evidence="7">
    <location>
        <begin position="1"/>
        <end position="20"/>
    </location>
</feature>
<comment type="similarity">
    <text evidence="2">Belongs to the glycosyl hydrolase 16 family.</text>
</comment>
<evidence type="ECO:0000313" key="9">
    <source>
        <dbReference type="EMBL" id="EXJ93458.1"/>
    </source>
</evidence>